<feature type="domain" description="ShKT" evidence="30">
    <location>
        <begin position="724"/>
        <end position="765"/>
    </location>
</feature>
<keyword evidence="15" id="KW-0223">Dioxygenase</keyword>
<evidence type="ECO:0000256" key="23">
    <source>
        <dbReference type="ARBA" id="ARBA00048679"/>
    </source>
</evidence>
<keyword evidence="13" id="KW-0256">Endoplasmic reticulum</keyword>
<evidence type="ECO:0000256" key="27">
    <source>
        <dbReference type="SAM" id="MobiDB-lite"/>
    </source>
</evidence>
<dbReference type="GO" id="GO:0005506">
    <property type="term" value="F:iron ion binding"/>
    <property type="evidence" value="ECO:0007669"/>
    <property type="project" value="InterPro"/>
</dbReference>
<dbReference type="GO" id="GO:0005789">
    <property type="term" value="C:endoplasmic reticulum membrane"/>
    <property type="evidence" value="ECO:0007669"/>
    <property type="project" value="UniProtKB-SubCell"/>
</dbReference>
<dbReference type="InterPro" id="IPR006620">
    <property type="entry name" value="Pro_4_hyd_alph"/>
</dbReference>
<feature type="domain" description="Protein kinase" evidence="28">
    <location>
        <begin position="186"/>
        <end position="457"/>
    </location>
</feature>
<dbReference type="PANTHER" id="PTHR47987">
    <property type="entry name" value="OS08G0249100 PROTEIN"/>
    <property type="match status" value="1"/>
</dbReference>
<evidence type="ECO:0000259" key="29">
    <source>
        <dbReference type="PROSITE" id="PS51471"/>
    </source>
</evidence>
<comment type="catalytic activity">
    <reaction evidence="22">
        <text>L-threonyl-[protein] + ATP = O-phospho-L-threonyl-[protein] + ADP + H(+)</text>
        <dbReference type="Rhea" id="RHEA:46608"/>
        <dbReference type="Rhea" id="RHEA-COMP:11060"/>
        <dbReference type="Rhea" id="RHEA-COMP:11605"/>
        <dbReference type="ChEBI" id="CHEBI:15378"/>
        <dbReference type="ChEBI" id="CHEBI:30013"/>
        <dbReference type="ChEBI" id="CHEBI:30616"/>
        <dbReference type="ChEBI" id="CHEBI:61977"/>
        <dbReference type="ChEBI" id="CHEBI:456216"/>
        <dbReference type="EC" id="2.7.11.1"/>
    </reaction>
</comment>
<dbReference type="Pfam" id="PF01549">
    <property type="entry name" value="ShK"/>
    <property type="match status" value="1"/>
</dbReference>
<dbReference type="InterPro" id="IPR003582">
    <property type="entry name" value="ShKT_dom"/>
</dbReference>
<keyword evidence="16" id="KW-0735">Signal-anchor</keyword>
<dbReference type="Pfam" id="PF13640">
    <property type="entry name" value="2OG-FeII_Oxy_3"/>
    <property type="match status" value="1"/>
</dbReference>
<evidence type="ECO:0000256" key="9">
    <source>
        <dbReference type="ARBA" id="ARBA00022692"/>
    </source>
</evidence>
<keyword evidence="7" id="KW-0597">Phosphoprotein</keyword>
<evidence type="ECO:0000256" key="24">
    <source>
        <dbReference type="ARBA" id="ARBA00049169"/>
    </source>
</evidence>
<comment type="cofactor">
    <cofactor evidence="1">
        <name>L-ascorbate</name>
        <dbReference type="ChEBI" id="CHEBI:38290"/>
    </cofactor>
</comment>
<evidence type="ECO:0000256" key="2">
    <source>
        <dbReference type="ARBA" id="ARBA00004496"/>
    </source>
</evidence>
<feature type="region of interest" description="Disordered" evidence="27">
    <location>
        <begin position="638"/>
        <end position="667"/>
    </location>
</feature>
<evidence type="ECO:0000256" key="7">
    <source>
        <dbReference type="ARBA" id="ARBA00022553"/>
    </source>
</evidence>
<dbReference type="InterPro" id="IPR011009">
    <property type="entry name" value="Kinase-like_dom_sf"/>
</dbReference>
<evidence type="ECO:0000256" key="4">
    <source>
        <dbReference type="ARBA" id="ARBA00006511"/>
    </source>
</evidence>
<keyword evidence="17" id="KW-1133">Transmembrane helix</keyword>
<dbReference type="SUPFAM" id="SSF56112">
    <property type="entry name" value="Protein kinase-like (PK-like)"/>
    <property type="match status" value="1"/>
</dbReference>
<dbReference type="Pfam" id="PF07714">
    <property type="entry name" value="PK_Tyr_Ser-Thr"/>
    <property type="match status" value="1"/>
</dbReference>
<keyword evidence="20" id="KW-0472">Membrane</keyword>
<evidence type="ECO:0000259" key="30">
    <source>
        <dbReference type="PROSITE" id="PS51670"/>
    </source>
</evidence>
<keyword evidence="8" id="KW-0808">Transferase</keyword>
<dbReference type="PANTHER" id="PTHR47987:SF13">
    <property type="entry name" value="RECEPTOR-LIKE CYTOSOLIC SERINE_THREONINE-PROTEIN KINASE RBK2"/>
    <property type="match status" value="1"/>
</dbReference>
<evidence type="ECO:0000256" key="22">
    <source>
        <dbReference type="ARBA" id="ARBA00047899"/>
    </source>
</evidence>
<dbReference type="InterPro" id="IPR008271">
    <property type="entry name" value="Ser/Thr_kinase_AS"/>
</dbReference>
<dbReference type="GO" id="GO:0004674">
    <property type="term" value="F:protein serine/threonine kinase activity"/>
    <property type="evidence" value="ECO:0007669"/>
    <property type="project" value="UniProtKB-KW"/>
</dbReference>
<keyword evidence="11 26" id="KW-0547">Nucleotide-binding</keyword>
<evidence type="ECO:0000256" key="11">
    <source>
        <dbReference type="ARBA" id="ARBA00022741"/>
    </source>
</evidence>
<proteinExistence type="inferred from homology"/>
<feature type="binding site" evidence="26">
    <location>
        <position position="214"/>
    </location>
    <ligand>
        <name>ATP</name>
        <dbReference type="ChEBI" id="CHEBI:30616"/>
    </ligand>
</feature>
<feature type="compositionally biased region" description="Acidic residues" evidence="27">
    <location>
        <begin position="70"/>
        <end position="80"/>
    </location>
</feature>
<dbReference type="GO" id="GO:0005524">
    <property type="term" value="F:ATP binding"/>
    <property type="evidence" value="ECO:0007669"/>
    <property type="project" value="UniProtKB-UniRule"/>
</dbReference>
<dbReference type="InterPro" id="IPR000719">
    <property type="entry name" value="Prot_kinase_dom"/>
</dbReference>
<dbReference type="SMART" id="SM00254">
    <property type="entry name" value="ShKT"/>
    <property type="match status" value="1"/>
</dbReference>
<keyword evidence="14 26" id="KW-0067">ATP-binding</keyword>
<dbReference type="PROSITE" id="PS51670">
    <property type="entry name" value="SHKT"/>
    <property type="match status" value="1"/>
</dbReference>
<dbReference type="GO" id="GO:0051020">
    <property type="term" value="F:GTPase binding"/>
    <property type="evidence" value="ECO:0007669"/>
    <property type="project" value="UniProtKB-ARBA"/>
</dbReference>
<evidence type="ECO:0000256" key="16">
    <source>
        <dbReference type="ARBA" id="ARBA00022968"/>
    </source>
</evidence>
<evidence type="ECO:0000256" key="13">
    <source>
        <dbReference type="ARBA" id="ARBA00022824"/>
    </source>
</evidence>
<evidence type="ECO:0000256" key="12">
    <source>
        <dbReference type="ARBA" id="ARBA00022777"/>
    </source>
</evidence>
<evidence type="ECO:0000256" key="5">
    <source>
        <dbReference type="ARBA" id="ARBA00022490"/>
    </source>
</evidence>
<dbReference type="Proteomes" id="UP000653305">
    <property type="component" value="Unassembled WGS sequence"/>
</dbReference>
<keyword evidence="21" id="KW-0325">Glycoprotein</keyword>
<comment type="subcellular location">
    <subcellularLocation>
        <location evidence="2">Cytoplasm</location>
    </subcellularLocation>
    <subcellularLocation>
        <location evidence="3">Endoplasmic reticulum membrane</location>
        <topology evidence="3">Single-pass type II membrane protein</topology>
    </subcellularLocation>
</comment>
<dbReference type="InterPro" id="IPR017441">
    <property type="entry name" value="Protein_kinase_ATP_BS"/>
</dbReference>
<accession>A0A830CK51</accession>
<dbReference type="PROSITE" id="PS00108">
    <property type="entry name" value="PROTEIN_KINASE_ST"/>
    <property type="match status" value="1"/>
</dbReference>
<dbReference type="InterPro" id="IPR001245">
    <property type="entry name" value="Ser-Thr/Tyr_kinase_cat_dom"/>
</dbReference>
<keyword evidence="5" id="KW-0963">Cytoplasm</keyword>
<keyword evidence="32" id="KW-1185">Reference proteome</keyword>
<dbReference type="SMART" id="SM00220">
    <property type="entry name" value="S_TKc"/>
    <property type="match status" value="1"/>
</dbReference>
<dbReference type="FunFam" id="1.10.510.10:FF:000335">
    <property type="entry name" value="receptor-like cytosolic serine/threonine-protein kinase RBK2"/>
    <property type="match status" value="1"/>
</dbReference>
<evidence type="ECO:0000256" key="8">
    <source>
        <dbReference type="ARBA" id="ARBA00022679"/>
    </source>
</evidence>
<dbReference type="PROSITE" id="PS51471">
    <property type="entry name" value="FE2OG_OXY"/>
    <property type="match status" value="1"/>
</dbReference>
<evidence type="ECO:0000256" key="19">
    <source>
        <dbReference type="ARBA" id="ARBA00023004"/>
    </source>
</evidence>
<feature type="region of interest" description="Disordered" evidence="27">
    <location>
        <begin position="794"/>
        <end position="817"/>
    </location>
</feature>
<evidence type="ECO:0000313" key="32">
    <source>
        <dbReference type="Proteomes" id="UP000653305"/>
    </source>
</evidence>
<dbReference type="InterPro" id="IPR046958">
    <property type="entry name" value="RBK1/2/STUNTED"/>
</dbReference>
<feature type="region of interest" description="Disordered" evidence="27">
    <location>
        <begin position="59"/>
        <end position="97"/>
    </location>
</feature>
<protein>
    <submittedName>
        <fullName evidence="31">Probable prolyl 4-hydroxylase 4</fullName>
    </submittedName>
</protein>
<keyword evidence="18" id="KW-0560">Oxidoreductase</keyword>
<evidence type="ECO:0000256" key="21">
    <source>
        <dbReference type="ARBA" id="ARBA00023180"/>
    </source>
</evidence>
<evidence type="ECO:0000256" key="15">
    <source>
        <dbReference type="ARBA" id="ARBA00022964"/>
    </source>
</evidence>
<feature type="compositionally biased region" description="Polar residues" evidence="27">
    <location>
        <begin position="1"/>
        <end position="12"/>
    </location>
</feature>
<organism evidence="31 32">
    <name type="scientific">Phtheirospermum japonicum</name>
    <dbReference type="NCBI Taxonomy" id="374723"/>
    <lineage>
        <taxon>Eukaryota</taxon>
        <taxon>Viridiplantae</taxon>
        <taxon>Streptophyta</taxon>
        <taxon>Embryophyta</taxon>
        <taxon>Tracheophyta</taxon>
        <taxon>Spermatophyta</taxon>
        <taxon>Magnoliopsida</taxon>
        <taxon>eudicotyledons</taxon>
        <taxon>Gunneridae</taxon>
        <taxon>Pentapetalae</taxon>
        <taxon>asterids</taxon>
        <taxon>lamiids</taxon>
        <taxon>Lamiales</taxon>
        <taxon>Orobanchaceae</taxon>
        <taxon>Orobanchaceae incertae sedis</taxon>
        <taxon>Phtheirospermum</taxon>
    </lineage>
</organism>
<sequence length="1075" mass="120218">MEKNALETSSSPRESENANDIADETEGQFFVVGKKLLFSTSSISLSPEDLRSYDVEVATVGSCSPRSKSDDDDDDDDDDEVKLTEPSSIASTSDMEEAKLMNEKTDSQWKGFLRKLKKGPTMHFQTFHPTIPHLLSIKKLSRKRTNRSTQSLPALPPHIEADLYYCFETSWKNFTLSDLEEATDNFSHDNLIGEGGYSEVYKGLLEDGQLIAVKRLIRGTPEEMTADYLSELGILVHVNHPNISGVIGYGVEGGMHLVLPLSPNGSLSSVLKGQREKLTWTLRYNIALGIASGLSYLHEGCQRRIIHRDIKSANILLTEDFEPQISDFGLAKWLPDQWTHLTVSQFEGTFGYLPPEFFMHGTVDEKTDVYAFGVLLLEIISGRAALDESHNSVVMWAKPLLLSKRIAEVVDPVLDGVYDLDQLNRVVEVVSMCIDQSSAERPQMSQVLKMLKGDDSVSQNNKKFQKRPALRRTLPLDAIEEEECNSTKPPLHNHRNHKTDTAFDQNGGAEPAFVYEGFLTDEECNHLISLAKSELKRSAVADNLSGKSMLSEVRTSSGMFISKAKDPIVSGIEDKISTWTFLPKENGEDIQVLRYEPGQKYDPHFDYFADKVNIARGGHRIATVLMYLTDVEKGGETVFPSAEESPRRRSVATDKDLSECGKQGPSVRPRKGDALLFFSLFPDAVPDPASLHAGCPVDEGEKWSATKWIHVDSFDKIVGPGGNCTDSHESCDKWASLGECTKNPDYMIGSSDLPGYCRKSCKKFQHRKSTFDRYGLVPRSSPRQADLILTAGTSPRHHTRRKNITTPRPDLINEPAGNLSWPELEAQTRALTENILEVIPLSQLEIPATSHPDFFFTHPVTVAPLLAHANLPPLPRATRITAENPWVLIDRSKLAAFIESLNFPKTIKFIQPEAEKNDTDHPPPNHITLFDEHLKAGISLTSSSGNCFSEKKAKRIFLSFFAVKDAFSGYSPSSKVHEWQSKFFFLHSGESWPFPTEWKEATPPQEVVLTEKKCPTLYNHFSGLLEQWSKLPCDVIKITESERVYSYLGIIQRPLSITRPEFSRFNTGAGPHISK</sequence>
<comment type="subunit">
    <text evidence="25">Interacts with ARAC5 and ARAC10.</text>
</comment>
<dbReference type="SMART" id="SM00702">
    <property type="entry name" value="P4Hc"/>
    <property type="match status" value="1"/>
</dbReference>
<feature type="domain" description="Fe2OG dioxygenase" evidence="29">
    <location>
        <begin position="586"/>
        <end position="711"/>
    </location>
</feature>
<gene>
    <name evidence="31" type="ORF">PHJA_002006100</name>
</gene>
<evidence type="ECO:0000256" key="1">
    <source>
        <dbReference type="ARBA" id="ARBA00001961"/>
    </source>
</evidence>
<dbReference type="PROSITE" id="PS50011">
    <property type="entry name" value="PROTEIN_KINASE_DOM"/>
    <property type="match status" value="1"/>
</dbReference>
<evidence type="ECO:0000259" key="28">
    <source>
        <dbReference type="PROSITE" id="PS50011"/>
    </source>
</evidence>
<evidence type="ECO:0000313" key="31">
    <source>
        <dbReference type="EMBL" id="GFP98622.1"/>
    </source>
</evidence>
<dbReference type="GO" id="GO:0031418">
    <property type="term" value="F:L-ascorbic acid binding"/>
    <property type="evidence" value="ECO:0007669"/>
    <property type="project" value="InterPro"/>
</dbReference>
<dbReference type="InterPro" id="IPR005123">
    <property type="entry name" value="Oxoglu/Fe-dep_dioxygenase_dom"/>
</dbReference>
<comment type="caution">
    <text evidence="31">The sequence shown here is derived from an EMBL/GenBank/DDBJ whole genome shotgun (WGS) entry which is preliminary data.</text>
</comment>
<keyword evidence="9" id="KW-0812">Transmembrane</keyword>
<dbReference type="Gene3D" id="1.10.510.10">
    <property type="entry name" value="Transferase(Phosphotransferase) domain 1"/>
    <property type="match status" value="1"/>
</dbReference>
<comment type="catalytic activity">
    <reaction evidence="23">
        <text>L-seryl-[protein] + ATP = O-phospho-L-seryl-[protein] + ADP + H(+)</text>
        <dbReference type="Rhea" id="RHEA:17989"/>
        <dbReference type="Rhea" id="RHEA-COMP:9863"/>
        <dbReference type="Rhea" id="RHEA-COMP:11604"/>
        <dbReference type="ChEBI" id="CHEBI:15378"/>
        <dbReference type="ChEBI" id="CHEBI:29999"/>
        <dbReference type="ChEBI" id="CHEBI:30616"/>
        <dbReference type="ChEBI" id="CHEBI:83421"/>
        <dbReference type="ChEBI" id="CHEBI:456216"/>
        <dbReference type="EC" id="2.7.11.1"/>
    </reaction>
</comment>
<evidence type="ECO:0000256" key="25">
    <source>
        <dbReference type="ARBA" id="ARBA00063228"/>
    </source>
</evidence>
<feature type="region of interest" description="Disordered" evidence="27">
    <location>
        <begin position="1"/>
        <end position="24"/>
    </location>
</feature>
<evidence type="ECO:0000256" key="20">
    <source>
        <dbReference type="ARBA" id="ARBA00023136"/>
    </source>
</evidence>
<evidence type="ECO:0000256" key="17">
    <source>
        <dbReference type="ARBA" id="ARBA00022989"/>
    </source>
</evidence>
<evidence type="ECO:0000256" key="6">
    <source>
        <dbReference type="ARBA" id="ARBA00022527"/>
    </source>
</evidence>
<comment type="catalytic activity">
    <reaction evidence="24">
        <text>L-prolyl-[collagen] + 2-oxoglutarate + O2 = trans-4-hydroxy-L-prolyl-[collagen] + succinate + CO2</text>
        <dbReference type="Rhea" id="RHEA:18945"/>
        <dbReference type="Rhea" id="RHEA-COMP:11676"/>
        <dbReference type="Rhea" id="RHEA-COMP:11680"/>
        <dbReference type="ChEBI" id="CHEBI:15379"/>
        <dbReference type="ChEBI" id="CHEBI:16526"/>
        <dbReference type="ChEBI" id="CHEBI:16810"/>
        <dbReference type="ChEBI" id="CHEBI:30031"/>
        <dbReference type="ChEBI" id="CHEBI:50342"/>
        <dbReference type="ChEBI" id="CHEBI:61965"/>
        <dbReference type="EC" id="1.14.11.2"/>
    </reaction>
</comment>
<dbReference type="FunFam" id="2.60.120.620:FF:000002">
    <property type="entry name" value="Prolyl 4-hydroxylase 4"/>
    <property type="match status" value="1"/>
</dbReference>
<evidence type="ECO:0000256" key="14">
    <source>
        <dbReference type="ARBA" id="ARBA00022840"/>
    </source>
</evidence>
<dbReference type="OrthoDB" id="4062651at2759"/>
<keyword evidence="6" id="KW-0723">Serine/threonine-protein kinase</keyword>
<dbReference type="PROSITE" id="PS00107">
    <property type="entry name" value="PROTEIN_KINASE_ATP"/>
    <property type="match status" value="1"/>
</dbReference>
<keyword evidence="19" id="KW-0408">Iron</keyword>
<dbReference type="Gene3D" id="3.30.200.20">
    <property type="entry name" value="Phosphorylase Kinase, domain 1"/>
    <property type="match status" value="1"/>
</dbReference>
<dbReference type="EMBL" id="BMAC01000538">
    <property type="protein sequence ID" value="GFP98622.1"/>
    <property type="molecule type" value="Genomic_DNA"/>
</dbReference>
<reference evidence="31" key="1">
    <citation type="submission" date="2020-07" db="EMBL/GenBank/DDBJ databases">
        <title>Ethylene signaling mediates host invasion by parasitic plants.</title>
        <authorList>
            <person name="Yoshida S."/>
        </authorList>
    </citation>
    <scope>NUCLEOTIDE SEQUENCE</scope>
    <source>
        <strain evidence="31">Okayama</strain>
    </source>
</reference>
<keyword evidence="12" id="KW-0418">Kinase</keyword>
<keyword evidence="10" id="KW-0479">Metal-binding</keyword>
<evidence type="ECO:0000256" key="26">
    <source>
        <dbReference type="PROSITE-ProRule" id="PRU10141"/>
    </source>
</evidence>
<comment type="similarity">
    <text evidence="4">Belongs to the P4HA family.</text>
</comment>
<dbReference type="GO" id="GO:0004656">
    <property type="term" value="F:procollagen-proline 4-dioxygenase activity"/>
    <property type="evidence" value="ECO:0007669"/>
    <property type="project" value="UniProtKB-EC"/>
</dbReference>
<evidence type="ECO:0000256" key="10">
    <source>
        <dbReference type="ARBA" id="ARBA00022723"/>
    </source>
</evidence>
<name>A0A830CK51_9LAMI</name>
<dbReference type="Gene3D" id="2.60.120.620">
    <property type="entry name" value="q2cbj1_9rhob like domain"/>
    <property type="match status" value="1"/>
</dbReference>
<dbReference type="InterPro" id="IPR044862">
    <property type="entry name" value="Pro_4_hyd_alph_FE2OG_OXY"/>
</dbReference>
<evidence type="ECO:0000256" key="3">
    <source>
        <dbReference type="ARBA" id="ARBA00004648"/>
    </source>
</evidence>
<evidence type="ECO:0000256" key="18">
    <source>
        <dbReference type="ARBA" id="ARBA00023002"/>
    </source>
</evidence>
<dbReference type="AlphaFoldDB" id="A0A830CK51"/>
<feature type="compositionally biased region" description="Basic and acidic residues" evidence="27">
    <location>
        <begin position="644"/>
        <end position="659"/>
    </location>
</feature>